<dbReference type="RefSeq" id="WP_104021585.1">
    <property type="nucleotide sequence ID" value="NZ_CP014060.2"/>
</dbReference>
<reference evidence="3" key="1">
    <citation type="submission" date="2015-12" db="EMBL/GenBank/DDBJ databases">
        <title>FDA dAtabase for Regulatory Grade micrObial Sequences (FDA-ARGOS): Supporting development and validation of Infectious Disease Dx tests.</title>
        <authorList>
            <person name="Case J."/>
            <person name="Tallon L."/>
            <person name="Sadzewicz L."/>
            <person name="Sengamalay N."/>
            <person name="Ott S."/>
            <person name="Godinez A."/>
            <person name="Nagaraj S."/>
            <person name="Nadendla S."/>
            <person name="Sichtig H."/>
        </authorList>
    </citation>
    <scope>NUCLEOTIDE SEQUENCE [LARGE SCALE GENOMIC DNA]</scope>
    <source>
        <strain evidence="3">FDAARGOS_147</strain>
    </source>
</reference>
<accession>A0A2L0PTS5</accession>
<dbReference type="GO" id="GO:0016705">
    <property type="term" value="F:oxidoreductase activity, acting on paired donors, with incorporation or reduction of molecular oxygen"/>
    <property type="evidence" value="ECO:0007669"/>
    <property type="project" value="InterPro"/>
</dbReference>
<evidence type="ECO:0000256" key="1">
    <source>
        <dbReference type="ARBA" id="ARBA00010617"/>
    </source>
</evidence>
<gene>
    <name evidence="2" type="ORF">AL504_11835</name>
</gene>
<dbReference type="PANTHER" id="PTHR46696">
    <property type="entry name" value="P450, PUTATIVE (EUROFUNG)-RELATED"/>
    <property type="match status" value="1"/>
</dbReference>
<dbReference type="GO" id="GO:0005506">
    <property type="term" value="F:iron ion binding"/>
    <property type="evidence" value="ECO:0007669"/>
    <property type="project" value="InterPro"/>
</dbReference>
<dbReference type="EMBL" id="CP014060">
    <property type="protein sequence ID" value="AUZ18073.1"/>
    <property type="molecule type" value="Genomic_DNA"/>
</dbReference>
<comment type="similarity">
    <text evidence="1">Belongs to the cytochrome P450 family.</text>
</comment>
<dbReference type="Gene3D" id="1.10.630.10">
    <property type="entry name" value="Cytochrome P450"/>
    <property type="match status" value="1"/>
</dbReference>
<dbReference type="SUPFAM" id="SSF48264">
    <property type="entry name" value="Cytochrome P450"/>
    <property type="match status" value="1"/>
</dbReference>
<sequence length="377" mass="39724">MSIPSPLDPLQAVTHANPYPYYAALARDRPLYHDARLGLWVASGPRAILALMRHPAARVRPVAEPVPRGIAAGPAGQLFGRFLRMNDGPPQVLLKPLLSEFLARQARQARDPAWPRLDAGQDPKRTPEAAAIDRFLSAAPVLAQACFIGLPDALAADCARDIGDFLAALPPAAPGVRIAAGHAAAERLAARLRAHLDDPAAAPTLRELRRQGIDAGLEPALLAANLAGLLFQSCDAGAGLLGNALLRAGRHGAAAGLTAAQALALVDATLREDPPIHNTRRFLAEAIDLDGQRLEAGATVLLVLAAAAMAQPDAHWTFGALGHACPGRDLARRHAAGALVHLLRAGVDGRALAARSRYRPLPNARIPQFDFTEEPTP</sequence>
<dbReference type="PANTHER" id="PTHR46696:SF1">
    <property type="entry name" value="CYTOCHROME P450 YJIB-RELATED"/>
    <property type="match status" value="1"/>
</dbReference>
<dbReference type="AlphaFoldDB" id="A0A2L0PTS5"/>
<dbReference type="Proteomes" id="UP000060602">
    <property type="component" value="Chromosome"/>
</dbReference>
<dbReference type="GO" id="GO:0004497">
    <property type="term" value="F:monooxygenase activity"/>
    <property type="evidence" value="ECO:0007669"/>
    <property type="project" value="InterPro"/>
</dbReference>
<dbReference type="GO" id="GO:0020037">
    <property type="term" value="F:heme binding"/>
    <property type="evidence" value="ECO:0007669"/>
    <property type="project" value="InterPro"/>
</dbReference>
<evidence type="ECO:0000313" key="3">
    <source>
        <dbReference type="Proteomes" id="UP000060602"/>
    </source>
</evidence>
<dbReference type="InterPro" id="IPR036396">
    <property type="entry name" value="Cyt_P450_sf"/>
</dbReference>
<name>A0A2L0PTS5_ALCXX</name>
<proteinExistence type="inferred from homology"/>
<organism evidence="2 3">
    <name type="scientific">Alcaligenes xylosoxydans xylosoxydans</name>
    <name type="common">Achromobacter xylosoxidans</name>
    <dbReference type="NCBI Taxonomy" id="85698"/>
    <lineage>
        <taxon>Bacteria</taxon>
        <taxon>Pseudomonadati</taxon>
        <taxon>Pseudomonadota</taxon>
        <taxon>Betaproteobacteria</taxon>
        <taxon>Burkholderiales</taxon>
        <taxon>Alcaligenaceae</taxon>
        <taxon>Achromobacter</taxon>
    </lineage>
</organism>
<dbReference type="CDD" id="cd11036">
    <property type="entry name" value="AknT-like"/>
    <property type="match status" value="1"/>
</dbReference>
<evidence type="ECO:0000313" key="2">
    <source>
        <dbReference type="EMBL" id="AUZ18073.1"/>
    </source>
</evidence>
<protein>
    <submittedName>
        <fullName evidence="2">Cytochrome</fullName>
    </submittedName>
</protein>